<organism evidence="10 11">
    <name type="scientific">Leifsonia tongyongensis</name>
    <dbReference type="NCBI Taxonomy" id="1268043"/>
    <lineage>
        <taxon>Bacteria</taxon>
        <taxon>Bacillati</taxon>
        <taxon>Actinomycetota</taxon>
        <taxon>Actinomycetes</taxon>
        <taxon>Micrococcales</taxon>
        <taxon>Microbacteriaceae</taxon>
        <taxon>Leifsonia</taxon>
    </lineage>
</organism>
<evidence type="ECO:0000256" key="5">
    <source>
        <dbReference type="ARBA" id="ARBA00022989"/>
    </source>
</evidence>
<feature type="domain" description="EamA" evidence="9">
    <location>
        <begin position="9"/>
        <end position="143"/>
    </location>
</feature>
<dbReference type="InterPro" id="IPR000620">
    <property type="entry name" value="EamA_dom"/>
</dbReference>
<feature type="transmembrane region" description="Helical" evidence="8">
    <location>
        <begin position="41"/>
        <end position="60"/>
    </location>
</feature>
<dbReference type="SUPFAM" id="SSF103481">
    <property type="entry name" value="Multidrug resistance efflux transporter EmrE"/>
    <property type="match status" value="2"/>
</dbReference>
<keyword evidence="5 8" id="KW-1133">Transmembrane helix</keyword>
<feature type="transmembrane region" description="Helical" evidence="8">
    <location>
        <begin position="222"/>
        <end position="242"/>
    </location>
</feature>
<dbReference type="PANTHER" id="PTHR32322">
    <property type="entry name" value="INNER MEMBRANE TRANSPORTER"/>
    <property type="match status" value="1"/>
</dbReference>
<evidence type="ECO:0000313" key="10">
    <source>
        <dbReference type="EMBL" id="NEN05794.1"/>
    </source>
</evidence>
<sequence>MKRSSTSVGLVIAVVSAATFGMSGAFIKPLLEAGWSPAAAVTVRSLTGGIVLAPFAILSVRGNWAVVWRSRWRVLGMALVGVAGTQLVYFAAIQRIPVGTSILIEYMAPPLLVAVAWVSTRRVPKAVVLIGSVVALVGLVLVVSPGGEGSFDLLGLAFAIAAMVGCAGYYVIAARPNDGLPPVALAGFGLLIGGVVLALVGATGLVPFTARFGDVHLFGNEVAWWIPLLIVGVVATAIAYAASITASEMLGSRLASFTGLLEVVAATFYAWLLLGEQLTLPQLIGGVLILVGIGFVRSEKADAPLEPGSTADATPARVPAPVPGD</sequence>
<keyword evidence="6 8" id="KW-0472">Membrane</keyword>
<feature type="transmembrane region" description="Helical" evidence="8">
    <location>
        <begin position="72"/>
        <end position="92"/>
    </location>
</feature>
<reference evidence="10 11" key="1">
    <citation type="journal article" date="2014" name="J. Microbiol.">
        <title>Diaminobutyricibacter tongyongensis gen. nov., sp. nov. and Homoserinibacter gongjuensis gen. nov., sp. nov. belong to the family Microbacteriaceae.</title>
        <authorList>
            <person name="Kim S.J."/>
            <person name="Ahn J.H."/>
            <person name="Weon H.Y."/>
            <person name="Hamada M."/>
            <person name="Suzuki K."/>
            <person name="Kwon S.W."/>
        </authorList>
    </citation>
    <scope>NUCLEOTIDE SEQUENCE [LARGE SCALE GENOMIC DNA]</scope>
    <source>
        <strain evidence="10 11">NBRC 108724</strain>
    </source>
</reference>
<feature type="transmembrane region" description="Helical" evidence="8">
    <location>
        <begin position="278"/>
        <end position="296"/>
    </location>
</feature>
<dbReference type="Proteomes" id="UP000474967">
    <property type="component" value="Unassembled WGS sequence"/>
</dbReference>
<keyword evidence="3" id="KW-1003">Cell membrane</keyword>
<feature type="domain" description="EamA" evidence="9">
    <location>
        <begin position="154"/>
        <end position="296"/>
    </location>
</feature>
<accession>A0A6L9XXM3</accession>
<evidence type="ECO:0000256" key="8">
    <source>
        <dbReference type="SAM" id="Phobius"/>
    </source>
</evidence>
<dbReference type="GO" id="GO:0005886">
    <property type="term" value="C:plasma membrane"/>
    <property type="evidence" value="ECO:0007669"/>
    <property type="project" value="UniProtKB-SubCell"/>
</dbReference>
<keyword evidence="11" id="KW-1185">Reference proteome</keyword>
<evidence type="ECO:0000256" key="3">
    <source>
        <dbReference type="ARBA" id="ARBA00022475"/>
    </source>
</evidence>
<evidence type="ECO:0000256" key="6">
    <source>
        <dbReference type="ARBA" id="ARBA00023136"/>
    </source>
</evidence>
<dbReference type="EMBL" id="JAAGWY010000001">
    <property type="protein sequence ID" value="NEN05794.1"/>
    <property type="molecule type" value="Genomic_DNA"/>
</dbReference>
<dbReference type="InterPro" id="IPR037185">
    <property type="entry name" value="EmrE-like"/>
</dbReference>
<proteinExistence type="inferred from homology"/>
<comment type="caution">
    <text evidence="10">The sequence shown here is derived from an EMBL/GenBank/DDBJ whole genome shotgun (WGS) entry which is preliminary data.</text>
</comment>
<name>A0A6L9XXM3_9MICO</name>
<feature type="transmembrane region" description="Helical" evidence="8">
    <location>
        <begin position="254"/>
        <end position="272"/>
    </location>
</feature>
<dbReference type="InterPro" id="IPR050638">
    <property type="entry name" value="AA-Vitamin_Transporters"/>
</dbReference>
<feature type="transmembrane region" description="Helical" evidence="8">
    <location>
        <begin position="153"/>
        <end position="172"/>
    </location>
</feature>
<dbReference type="Pfam" id="PF00892">
    <property type="entry name" value="EamA"/>
    <property type="match status" value="2"/>
</dbReference>
<evidence type="ECO:0000256" key="4">
    <source>
        <dbReference type="ARBA" id="ARBA00022692"/>
    </source>
</evidence>
<dbReference type="RefSeq" id="WP_163288964.1">
    <property type="nucleotide sequence ID" value="NZ_JAAGWY010000001.1"/>
</dbReference>
<evidence type="ECO:0000256" key="2">
    <source>
        <dbReference type="ARBA" id="ARBA00007362"/>
    </source>
</evidence>
<evidence type="ECO:0000256" key="1">
    <source>
        <dbReference type="ARBA" id="ARBA00004651"/>
    </source>
</evidence>
<evidence type="ECO:0000259" key="9">
    <source>
        <dbReference type="Pfam" id="PF00892"/>
    </source>
</evidence>
<feature type="transmembrane region" description="Helical" evidence="8">
    <location>
        <begin position="184"/>
        <end position="210"/>
    </location>
</feature>
<dbReference type="PANTHER" id="PTHR32322:SF18">
    <property type="entry name" value="S-ADENOSYLMETHIONINE_S-ADENOSYLHOMOCYSTEINE TRANSPORTER"/>
    <property type="match status" value="1"/>
</dbReference>
<comment type="similarity">
    <text evidence="2">Belongs to the EamA transporter family.</text>
</comment>
<feature type="region of interest" description="Disordered" evidence="7">
    <location>
        <begin position="304"/>
        <end position="325"/>
    </location>
</feature>
<keyword evidence="4 8" id="KW-0812">Transmembrane</keyword>
<comment type="subcellular location">
    <subcellularLocation>
        <location evidence="1">Cell membrane</location>
        <topology evidence="1">Multi-pass membrane protein</topology>
    </subcellularLocation>
</comment>
<evidence type="ECO:0000313" key="11">
    <source>
        <dbReference type="Proteomes" id="UP000474967"/>
    </source>
</evidence>
<protein>
    <submittedName>
        <fullName evidence="10">EamA family transporter</fullName>
    </submittedName>
</protein>
<gene>
    <name evidence="10" type="ORF">G3T36_07900</name>
</gene>
<feature type="transmembrane region" description="Helical" evidence="8">
    <location>
        <begin position="98"/>
        <end position="119"/>
    </location>
</feature>
<dbReference type="AlphaFoldDB" id="A0A6L9XXM3"/>
<feature type="transmembrane region" description="Helical" evidence="8">
    <location>
        <begin position="126"/>
        <end position="147"/>
    </location>
</feature>
<evidence type="ECO:0000256" key="7">
    <source>
        <dbReference type="SAM" id="MobiDB-lite"/>
    </source>
</evidence>